<sequence length="154" mass="16207">MKPVATLIRSLLQPEFNVVYAGHNLPAAQNEVPLIIAGRAPSVDSLHTQVGSNDFTVPPRAVILGGGWSEAAFQSMYSACAEACGGHESIHVPFLRTDNSLTDKLAATGQGPAHSSPQYPGAVAQRLKNKLQEVGLTPGSTENPGGIAGKDYWF</sequence>
<dbReference type="AlphaFoldDB" id="A0A1L9T9V9"/>
<dbReference type="Proteomes" id="UP000184356">
    <property type="component" value="Unassembled WGS sequence"/>
</dbReference>
<dbReference type="RefSeq" id="XP_040699987.1">
    <property type="nucleotide sequence ID" value="XM_040847624.1"/>
</dbReference>
<evidence type="ECO:0000313" key="3">
    <source>
        <dbReference type="Proteomes" id="UP000184356"/>
    </source>
</evidence>
<evidence type="ECO:0000313" key="2">
    <source>
        <dbReference type="EMBL" id="OJJ56181.1"/>
    </source>
</evidence>
<accession>A0A1L9T9V9</accession>
<organism evidence="2 3">
    <name type="scientific">Aspergillus sydowii CBS 593.65</name>
    <dbReference type="NCBI Taxonomy" id="1036612"/>
    <lineage>
        <taxon>Eukaryota</taxon>
        <taxon>Fungi</taxon>
        <taxon>Dikarya</taxon>
        <taxon>Ascomycota</taxon>
        <taxon>Pezizomycotina</taxon>
        <taxon>Eurotiomycetes</taxon>
        <taxon>Eurotiomycetidae</taxon>
        <taxon>Eurotiales</taxon>
        <taxon>Aspergillaceae</taxon>
        <taxon>Aspergillus</taxon>
        <taxon>Aspergillus subgen. Nidulantes</taxon>
    </lineage>
</organism>
<dbReference type="STRING" id="1036612.A0A1L9T9V9"/>
<keyword evidence="3" id="KW-1185">Reference proteome</keyword>
<dbReference type="GeneID" id="63763697"/>
<reference evidence="3" key="1">
    <citation type="journal article" date="2017" name="Genome Biol.">
        <title>Comparative genomics reveals high biological diversity and specific adaptations in the industrially and medically important fungal genus Aspergillus.</title>
        <authorList>
            <person name="de Vries R.P."/>
            <person name="Riley R."/>
            <person name="Wiebenga A."/>
            <person name="Aguilar-Osorio G."/>
            <person name="Amillis S."/>
            <person name="Uchima C.A."/>
            <person name="Anderluh G."/>
            <person name="Asadollahi M."/>
            <person name="Askin M."/>
            <person name="Barry K."/>
            <person name="Battaglia E."/>
            <person name="Bayram O."/>
            <person name="Benocci T."/>
            <person name="Braus-Stromeyer S.A."/>
            <person name="Caldana C."/>
            <person name="Canovas D."/>
            <person name="Cerqueira G.C."/>
            <person name="Chen F."/>
            <person name="Chen W."/>
            <person name="Choi C."/>
            <person name="Clum A."/>
            <person name="Dos Santos R.A."/>
            <person name="Damasio A.R."/>
            <person name="Diallinas G."/>
            <person name="Emri T."/>
            <person name="Fekete E."/>
            <person name="Flipphi M."/>
            <person name="Freyberg S."/>
            <person name="Gallo A."/>
            <person name="Gournas C."/>
            <person name="Habgood R."/>
            <person name="Hainaut M."/>
            <person name="Harispe M.L."/>
            <person name="Henrissat B."/>
            <person name="Hilden K.S."/>
            <person name="Hope R."/>
            <person name="Hossain A."/>
            <person name="Karabika E."/>
            <person name="Karaffa L."/>
            <person name="Karanyi Z."/>
            <person name="Krasevec N."/>
            <person name="Kuo A."/>
            <person name="Kusch H."/>
            <person name="LaButti K."/>
            <person name="Lagendijk E.L."/>
            <person name="Lapidus A."/>
            <person name="Levasseur A."/>
            <person name="Lindquist E."/>
            <person name="Lipzen A."/>
            <person name="Logrieco A.F."/>
            <person name="MacCabe A."/>
            <person name="Maekelae M.R."/>
            <person name="Malavazi I."/>
            <person name="Melin P."/>
            <person name="Meyer V."/>
            <person name="Mielnichuk N."/>
            <person name="Miskei M."/>
            <person name="Molnar A.P."/>
            <person name="Mule G."/>
            <person name="Ngan C.Y."/>
            <person name="Orejas M."/>
            <person name="Orosz E."/>
            <person name="Ouedraogo J.P."/>
            <person name="Overkamp K.M."/>
            <person name="Park H.-S."/>
            <person name="Perrone G."/>
            <person name="Piumi F."/>
            <person name="Punt P.J."/>
            <person name="Ram A.F."/>
            <person name="Ramon A."/>
            <person name="Rauscher S."/>
            <person name="Record E."/>
            <person name="Riano-Pachon D.M."/>
            <person name="Robert V."/>
            <person name="Roehrig J."/>
            <person name="Ruller R."/>
            <person name="Salamov A."/>
            <person name="Salih N.S."/>
            <person name="Samson R.A."/>
            <person name="Sandor E."/>
            <person name="Sanguinetti M."/>
            <person name="Schuetze T."/>
            <person name="Sepcic K."/>
            <person name="Shelest E."/>
            <person name="Sherlock G."/>
            <person name="Sophianopoulou V."/>
            <person name="Squina F.M."/>
            <person name="Sun H."/>
            <person name="Susca A."/>
            <person name="Todd R.B."/>
            <person name="Tsang A."/>
            <person name="Unkles S.E."/>
            <person name="van de Wiele N."/>
            <person name="van Rossen-Uffink D."/>
            <person name="Oliveira J.V."/>
            <person name="Vesth T.C."/>
            <person name="Visser J."/>
            <person name="Yu J.-H."/>
            <person name="Zhou M."/>
            <person name="Andersen M.R."/>
            <person name="Archer D.B."/>
            <person name="Baker S.E."/>
            <person name="Benoit I."/>
            <person name="Brakhage A.A."/>
            <person name="Braus G.H."/>
            <person name="Fischer R."/>
            <person name="Frisvad J.C."/>
            <person name="Goldman G.H."/>
            <person name="Houbraken J."/>
            <person name="Oakley B."/>
            <person name="Pocsi I."/>
            <person name="Scazzocchio C."/>
            <person name="Seiboth B."/>
            <person name="vanKuyk P.A."/>
            <person name="Wortman J."/>
            <person name="Dyer P.S."/>
            <person name="Grigoriev I.V."/>
        </authorList>
    </citation>
    <scope>NUCLEOTIDE SEQUENCE [LARGE SCALE GENOMIC DNA]</scope>
    <source>
        <strain evidence="3">CBS 593.65</strain>
    </source>
</reference>
<proteinExistence type="predicted"/>
<protein>
    <submittedName>
        <fullName evidence="2">Uncharacterized protein</fullName>
    </submittedName>
</protein>
<dbReference type="OrthoDB" id="3649348at2759"/>
<gene>
    <name evidence="2" type="ORF">ASPSYDRAFT_48465</name>
</gene>
<dbReference type="VEuPathDB" id="FungiDB:ASPSYDRAFT_48465"/>
<name>A0A1L9T9V9_9EURO</name>
<evidence type="ECO:0000256" key="1">
    <source>
        <dbReference type="SAM" id="MobiDB-lite"/>
    </source>
</evidence>
<dbReference type="EMBL" id="KV878591">
    <property type="protein sequence ID" value="OJJ56181.1"/>
    <property type="molecule type" value="Genomic_DNA"/>
</dbReference>
<feature type="region of interest" description="Disordered" evidence="1">
    <location>
        <begin position="135"/>
        <end position="154"/>
    </location>
</feature>